<feature type="compositionally biased region" description="Basic and acidic residues" evidence="1">
    <location>
        <begin position="160"/>
        <end position="173"/>
    </location>
</feature>
<protein>
    <submittedName>
        <fullName evidence="2">E3 ubiquitin-protein ligase</fullName>
    </submittedName>
</protein>
<evidence type="ECO:0000256" key="1">
    <source>
        <dbReference type="SAM" id="MobiDB-lite"/>
    </source>
</evidence>
<dbReference type="Proteomes" id="UP001431209">
    <property type="component" value="Unassembled WGS sequence"/>
</dbReference>
<sequence length="337" mass="38328">MGNINDTIRDHVEREFRRVRTKGSEKEFLTINEAKKLNSMEDSPIDFKKLAVLFMLDVDKNGKFTLDDLLKFTEWCCSVTSHINNNDRQSFQSELQAQCTLNMWRRINTYNGRIAFCDWFVRLFAVGMIVKVPISKGTPKSIPKVEVKYDESSSDEDEDVRSVKDDDMEDRPPEATAEQNTQYSNKLSKRIDQLFLSVDTVTTLYEILNIKELYGISCQDLIDLMQRVGEDMGQLRLDNEALDNVIPAKVVHLFAENFATGFINMMSKLGFHADVSTDAYLSLPLSPSRIEPAPTSSQQMSARSEELSGTSESDEDEVQEPCGFCDDVKIKVVNIVI</sequence>
<evidence type="ECO:0000313" key="3">
    <source>
        <dbReference type="Proteomes" id="UP001431209"/>
    </source>
</evidence>
<feature type="compositionally biased region" description="Polar residues" evidence="1">
    <location>
        <begin position="294"/>
        <end position="311"/>
    </location>
</feature>
<keyword evidence="3" id="KW-1185">Reference proteome</keyword>
<dbReference type="EMBL" id="JAOPGA020000862">
    <property type="protein sequence ID" value="KAL0482490.1"/>
    <property type="molecule type" value="Genomic_DNA"/>
</dbReference>
<dbReference type="AlphaFoldDB" id="A0AAW2Z0H2"/>
<reference evidence="2 3" key="1">
    <citation type="submission" date="2024-03" db="EMBL/GenBank/DDBJ databases">
        <title>The Acrasis kona genome and developmental transcriptomes reveal deep origins of eukaryotic multicellular pathways.</title>
        <authorList>
            <person name="Sheikh S."/>
            <person name="Fu C.-J."/>
            <person name="Brown M.W."/>
            <person name="Baldauf S.L."/>
        </authorList>
    </citation>
    <scope>NUCLEOTIDE SEQUENCE [LARGE SCALE GENOMIC DNA]</scope>
    <source>
        <strain evidence="2 3">ATCC MYA-3509</strain>
    </source>
</reference>
<organism evidence="2 3">
    <name type="scientific">Acrasis kona</name>
    <dbReference type="NCBI Taxonomy" id="1008807"/>
    <lineage>
        <taxon>Eukaryota</taxon>
        <taxon>Discoba</taxon>
        <taxon>Heterolobosea</taxon>
        <taxon>Tetramitia</taxon>
        <taxon>Eutetramitia</taxon>
        <taxon>Acrasidae</taxon>
        <taxon>Acrasis</taxon>
    </lineage>
</organism>
<proteinExistence type="predicted"/>
<accession>A0AAW2Z0H2</accession>
<name>A0AAW2Z0H2_9EUKA</name>
<feature type="region of interest" description="Disordered" evidence="1">
    <location>
        <begin position="291"/>
        <end position="320"/>
    </location>
</feature>
<comment type="caution">
    <text evidence="2">The sequence shown here is derived from an EMBL/GenBank/DDBJ whole genome shotgun (WGS) entry which is preliminary data.</text>
</comment>
<evidence type="ECO:0000313" key="2">
    <source>
        <dbReference type="EMBL" id="KAL0482490.1"/>
    </source>
</evidence>
<feature type="region of interest" description="Disordered" evidence="1">
    <location>
        <begin position="145"/>
        <end position="182"/>
    </location>
</feature>
<gene>
    <name evidence="2" type="ORF">AKO1_014477</name>
</gene>